<feature type="compositionally biased region" description="Basic and acidic residues" evidence="14">
    <location>
        <begin position="363"/>
        <end position="379"/>
    </location>
</feature>
<comment type="catalytic activity">
    <reaction evidence="12">
        <text>5,6-dihydrouridine(16) in tRNA + NAD(+) = uridine(16) in tRNA + NADH + H(+)</text>
        <dbReference type="Rhea" id="RHEA:53380"/>
        <dbReference type="Rhea" id="RHEA-COMP:13543"/>
        <dbReference type="Rhea" id="RHEA-COMP:13544"/>
        <dbReference type="ChEBI" id="CHEBI:15378"/>
        <dbReference type="ChEBI" id="CHEBI:57540"/>
        <dbReference type="ChEBI" id="CHEBI:57945"/>
        <dbReference type="ChEBI" id="CHEBI:65315"/>
        <dbReference type="ChEBI" id="CHEBI:74443"/>
        <dbReference type="EC" id="1.3.1.88"/>
    </reaction>
    <physiologicalReaction direction="right-to-left" evidence="12">
        <dbReference type="Rhea" id="RHEA:53382"/>
    </physiologicalReaction>
</comment>
<dbReference type="InterPro" id="IPR035587">
    <property type="entry name" value="DUS-like_FMN-bd"/>
</dbReference>
<protein>
    <recommendedName>
        <fullName evidence="9">tRNA-dihydrouridine(16/17) synthase [NAD(P)(+)]</fullName>
        <ecNumber evidence="9">1.3.1.88</ecNumber>
    </recommendedName>
</protein>
<evidence type="ECO:0000256" key="7">
    <source>
        <dbReference type="ARBA" id="ARBA00023027"/>
    </source>
</evidence>
<keyword evidence="6" id="KW-0560">Oxidoreductase</keyword>
<dbReference type="AlphaFoldDB" id="A0AA88IEC2"/>
<dbReference type="InterPro" id="IPR018517">
    <property type="entry name" value="tRNA_hU_synthase_CS"/>
</dbReference>
<dbReference type="GO" id="GO:0017150">
    <property type="term" value="F:tRNA dihydrouridine synthase activity"/>
    <property type="evidence" value="ECO:0007669"/>
    <property type="project" value="InterPro"/>
</dbReference>
<comment type="cofactor">
    <cofactor evidence="1">
        <name>FMN</name>
        <dbReference type="ChEBI" id="CHEBI:58210"/>
    </cofactor>
</comment>
<proteinExistence type="inferred from homology"/>
<evidence type="ECO:0000256" key="6">
    <source>
        <dbReference type="ARBA" id="ARBA00023002"/>
    </source>
</evidence>
<sequence>MPDKVGPWEFWREVLKSPRYVLAPMVDASELAWRLLSKRYGAQLVYTPMFHAVNFVRDQRYRSDHLHTCPEDHPLIVQFCANDPEVLVQAGKLAEPYCVAVDLNLGCPQAIAKRGRYGSFLQDEWELIRKMVEMASKELKVPITCKIRVFPDVEKTIAYAKMIERAGCYALTVHGRTREQKGRDTGLADWEQIKAVKKAVNIPVIANGNIQYLSDADRCLMETGVDAVMTAEGNLTNPAIFHGIQPPVWEMAEEYIEILEKYPCNLSYSRGHLFKMFNHCFTLPECCEIRQLLARASDLYDLREVCVALRNHFQKYVDGSEQWSSEGSTLKFPPWICQPYVRPPVKPPSIEEVSTEKTEEESNPIKEGRKRLEPERQTGEDGEIVLSKKKAKKLLKNPNFIFKPDRKPIGKCASCRNQMGTKCAYSRCKKCCHDHCSVNVFDCTGHNILIKTKMEKAMKITNNNPVRSSNLPSTQS</sequence>
<evidence type="ECO:0000256" key="11">
    <source>
        <dbReference type="ARBA" id="ARBA00047652"/>
    </source>
</evidence>
<dbReference type="PANTHER" id="PTHR11082:SF5">
    <property type="entry name" value="TRNA-DIHYDROURIDINE(16_17) SYNTHASE [NAD(P)(+)]-LIKE"/>
    <property type="match status" value="1"/>
</dbReference>
<feature type="domain" description="DUS-like FMN-binding" evidence="15">
    <location>
        <begin position="22"/>
        <end position="304"/>
    </location>
</feature>
<comment type="catalytic activity">
    <reaction evidence="11">
        <text>5,6-dihydrouridine(16) in tRNA + NADP(+) = uridine(16) in tRNA + NADPH + H(+)</text>
        <dbReference type="Rhea" id="RHEA:53376"/>
        <dbReference type="Rhea" id="RHEA-COMP:13543"/>
        <dbReference type="Rhea" id="RHEA-COMP:13544"/>
        <dbReference type="ChEBI" id="CHEBI:15378"/>
        <dbReference type="ChEBI" id="CHEBI:57783"/>
        <dbReference type="ChEBI" id="CHEBI:58349"/>
        <dbReference type="ChEBI" id="CHEBI:65315"/>
        <dbReference type="ChEBI" id="CHEBI:74443"/>
        <dbReference type="EC" id="1.3.1.88"/>
    </reaction>
    <physiologicalReaction direction="right-to-left" evidence="11">
        <dbReference type="Rhea" id="RHEA:53378"/>
    </physiologicalReaction>
</comment>
<gene>
    <name evidence="16" type="ORF">QYM36_007558</name>
</gene>
<dbReference type="PANTHER" id="PTHR11082">
    <property type="entry name" value="TRNA-DIHYDROURIDINE SYNTHASE"/>
    <property type="match status" value="1"/>
</dbReference>
<dbReference type="EMBL" id="JAVRJZ010000001">
    <property type="protein sequence ID" value="KAK2726754.1"/>
    <property type="molecule type" value="Genomic_DNA"/>
</dbReference>
<evidence type="ECO:0000256" key="9">
    <source>
        <dbReference type="ARBA" id="ARBA00038890"/>
    </source>
</evidence>
<evidence type="ECO:0000256" key="1">
    <source>
        <dbReference type="ARBA" id="ARBA00001917"/>
    </source>
</evidence>
<reference evidence="16" key="1">
    <citation type="submission" date="2023-07" db="EMBL/GenBank/DDBJ databases">
        <title>Chromosome-level genome assembly of Artemia franciscana.</title>
        <authorList>
            <person name="Jo E."/>
        </authorList>
    </citation>
    <scope>NUCLEOTIDE SEQUENCE</scope>
    <source>
        <tissue evidence="16">Whole body</tissue>
    </source>
</reference>
<keyword evidence="4" id="KW-0819">tRNA processing</keyword>
<dbReference type="Proteomes" id="UP001187531">
    <property type="component" value="Unassembled WGS sequence"/>
</dbReference>
<keyword evidence="17" id="KW-1185">Reference proteome</keyword>
<evidence type="ECO:0000256" key="13">
    <source>
        <dbReference type="ARBA" id="ARBA00049467"/>
    </source>
</evidence>
<keyword evidence="7" id="KW-0520">NAD</keyword>
<dbReference type="GO" id="GO:0050660">
    <property type="term" value="F:flavin adenine dinucleotide binding"/>
    <property type="evidence" value="ECO:0007669"/>
    <property type="project" value="InterPro"/>
</dbReference>
<evidence type="ECO:0000256" key="3">
    <source>
        <dbReference type="ARBA" id="ARBA00022643"/>
    </source>
</evidence>
<accession>A0AA88IEC2</accession>
<evidence type="ECO:0000313" key="16">
    <source>
        <dbReference type="EMBL" id="KAK2726754.1"/>
    </source>
</evidence>
<evidence type="ECO:0000256" key="5">
    <source>
        <dbReference type="ARBA" id="ARBA00022857"/>
    </source>
</evidence>
<comment type="catalytic activity">
    <reaction evidence="13">
        <text>5,6-dihydrouridine(17) in tRNA + NADP(+) = uridine(17) in tRNA + NADPH + H(+)</text>
        <dbReference type="Rhea" id="RHEA:53368"/>
        <dbReference type="Rhea" id="RHEA-COMP:13541"/>
        <dbReference type="Rhea" id="RHEA-COMP:13542"/>
        <dbReference type="ChEBI" id="CHEBI:15378"/>
        <dbReference type="ChEBI" id="CHEBI:57783"/>
        <dbReference type="ChEBI" id="CHEBI:58349"/>
        <dbReference type="ChEBI" id="CHEBI:65315"/>
        <dbReference type="ChEBI" id="CHEBI:74443"/>
        <dbReference type="EC" id="1.3.1.88"/>
    </reaction>
    <physiologicalReaction direction="right-to-left" evidence="13">
        <dbReference type="Rhea" id="RHEA:53370"/>
    </physiologicalReaction>
</comment>
<evidence type="ECO:0000313" key="17">
    <source>
        <dbReference type="Proteomes" id="UP001187531"/>
    </source>
</evidence>
<keyword evidence="5" id="KW-0521">NADP</keyword>
<evidence type="ECO:0000256" key="8">
    <source>
        <dbReference type="ARBA" id="ARBA00038313"/>
    </source>
</evidence>
<keyword evidence="2" id="KW-0285">Flavoprotein</keyword>
<dbReference type="PROSITE" id="PS01136">
    <property type="entry name" value="UPF0034"/>
    <property type="match status" value="1"/>
</dbReference>
<dbReference type="InterPro" id="IPR013785">
    <property type="entry name" value="Aldolase_TIM"/>
</dbReference>
<evidence type="ECO:0000259" key="15">
    <source>
        <dbReference type="Pfam" id="PF01207"/>
    </source>
</evidence>
<evidence type="ECO:0000256" key="4">
    <source>
        <dbReference type="ARBA" id="ARBA00022694"/>
    </source>
</evidence>
<comment type="similarity">
    <text evidence="8">Belongs to the Dus family. Dus1 subfamily.</text>
</comment>
<keyword evidence="3" id="KW-0288">FMN</keyword>
<dbReference type="SUPFAM" id="SSF51395">
    <property type="entry name" value="FMN-linked oxidoreductases"/>
    <property type="match status" value="1"/>
</dbReference>
<comment type="catalytic activity">
    <reaction evidence="10">
        <text>5,6-dihydrouridine(17) in tRNA + NAD(+) = uridine(17) in tRNA + NADH + H(+)</text>
        <dbReference type="Rhea" id="RHEA:53372"/>
        <dbReference type="Rhea" id="RHEA-COMP:13541"/>
        <dbReference type="Rhea" id="RHEA-COMP:13542"/>
        <dbReference type="ChEBI" id="CHEBI:15378"/>
        <dbReference type="ChEBI" id="CHEBI:57540"/>
        <dbReference type="ChEBI" id="CHEBI:57945"/>
        <dbReference type="ChEBI" id="CHEBI:65315"/>
        <dbReference type="ChEBI" id="CHEBI:74443"/>
        <dbReference type="EC" id="1.3.1.88"/>
    </reaction>
    <physiologicalReaction direction="right-to-left" evidence="10">
        <dbReference type="Rhea" id="RHEA:53374"/>
    </physiologicalReaction>
</comment>
<evidence type="ECO:0000256" key="14">
    <source>
        <dbReference type="SAM" id="MobiDB-lite"/>
    </source>
</evidence>
<name>A0AA88IEC2_ARTSF</name>
<comment type="caution">
    <text evidence="16">The sequence shown here is derived from an EMBL/GenBank/DDBJ whole genome shotgun (WGS) entry which is preliminary data.</text>
</comment>
<organism evidence="16 17">
    <name type="scientific">Artemia franciscana</name>
    <name type="common">Brine shrimp</name>
    <name type="synonym">Artemia sanfranciscana</name>
    <dbReference type="NCBI Taxonomy" id="6661"/>
    <lineage>
        <taxon>Eukaryota</taxon>
        <taxon>Metazoa</taxon>
        <taxon>Ecdysozoa</taxon>
        <taxon>Arthropoda</taxon>
        <taxon>Crustacea</taxon>
        <taxon>Branchiopoda</taxon>
        <taxon>Anostraca</taxon>
        <taxon>Artemiidae</taxon>
        <taxon>Artemia</taxon>
    </lineage>
</organism>
<dbReference type="Gene3D" id="3.20.20.70">
    <property type="entry name" value="Aldolase class I"/>
    <property type="match status" value="1"/>
</dbReference>
<evidence type="ECO:0000256" key="10">
    <source>
        <dbReference type="ARBA" id="ARBA00047287"/>
    </source>
</evidence>
<evidence type="ECO:0000256" key="2">
    <source>
        <dbReference type="ARBA" id="ARBA00022630"/>
    </source>
</evidence>
<dbReference type="EMBL" id="JAVRJZ010000001">
    <property type="protein sequence ID" value="KAK2726755.1"/>
    <property type="molecule type" value="Genomic_DNA"/>
</dbReference>
<dbReference type="CDD" id="cd02801">
    <property type="entry name" value="DUS_like_FMN"/>
    <property type="match status" value="1"/>
</dbReference>
<dbReference type="EC" id="1.3.1.88" evidence="9"/>
<dbReference type="Pfam" id="PF01207">
    <property type="entry name" value="Dus"/>
    <property type="match status" value="1"/>
</dbReference>
<evidence type="ECO:0000256" key="12">
    <source>
        <dbReference type="ARBA" id="ARBA00048934"/>
    </source>
</evidence>
<feature type="region of interest" description="Disordered" evidence="14">
    <location>
        <begin position="347"/>
        <end position="381"/>
    </location>
</feature>